<evidence type="ECO:0000313" key="2">
    <source>
        <dbReference type="Proteomes" id="UP000078542"/>
    </source>
</evidence>
<dbReference type="Proteomes" id="UP000078542">
    <property type="component" value="Unassembled WGS sequence"/>
</dbReference>
<dbReference type="EMBL" id="KQ976877">
    <property type="protein sequence ID" value="KYN07674.1"/>
    <property type="molecule type" value="Genomic_DNA"/>
</dbReference>
<proteinExistence type="predicted"/>
<reference evidence="1 2" key="1">
    <citation type="submission" date="2016-03" db="EMBL/GenBank/DDBJ databases">
        <title>Cyphomyrmex costatus WGS genome.</title>
        <authorList>
            <person name="Nygaard S."/>
            <person name="Hu H."/>
            <person name="Boomsma J."/>
            <person name="Zhang G."/>
        </authorList>
    </citation>
    <scope>NUCLEOTIDE SEQUENCE [LARGE SCALE GENOMIC DNA]</scope>
    <source>
        <strain evidence="1">MS0001</strain>
        <tissue evidence="1">Whole body</tissue>
    </source>
</reference>
<evidence type="ECO:0000313" key="1">
    <source>
        <dbReference type="EMBL" id="KYN07674.1"/>
    </source>
</evidence>
<protein>
    <submittedName>
        <fullName evidence="1">Uncharacterized protein</fullName>
    </submittedName>
</protein>
<keyword evidence="2" id="KW-1185">Reference proteome</keyword>
<name>A0A151IPA2_9HYME</name>
<organism evidence="1 2">
    <name type="scientific">Cyphomyrmex costatus</name>
    <dbReference type="NCBI Taxonomy" id="456900"/>
    <lineage>
        <taxon>Eukaryota</taxon>
        <taxon>Metazoa</taxon>
        <taxon>Ecdysozoa</taxon>
        <taxon>Arthropoda</taxon>
        <taxon>Hexapoda</taxon>
        <taxon>Insecta</taxon>
        <taxon>Pterygota</taxon>
        <taxon>Neoptera</taxon>
        <taxon>Endopterygota</taxon>
        <taxon>Hymenoptera</taxon>
        <taxon>Apocrita</taxon>
        <taxon>Aculeata</taxon>
        <taxon>Formicoidea</taxon>
        <taxon>Formicidae</taxon>
        <taxon>Myrmicinae</taxon>
        <taxon>Cyphomyrmex</taxon>
    </lineage>
</organism>
<dbReference type="AlphaFoldDB" id="A0A151IPA2"/>
<accession>A0A151IPA2</accession>
<sequence>MVVGSEFLEIDRDIACRI</sequence>
<gene>
    <name evidence="1" type="ORF">ALC62_01348</name>
</gene>